<organism evidence="1 2">
    <name type="scientific">Paraburkholderia sprentiae WSM5005</name>
    <dbReference type="NCBI Taxonomy" id="754502"/>
    <lineage>
        <taxon>Bacteria</taxon>
        <taxon>Pseudomonadati</taxon>
        <taxon>Pseudomonadota</taxon>
        <taxon>Betaproteobacteria</taxon>
        <taxon>Burkholderiales</taxon>
        <taxon>Burkholderiaceae</taxon>
        <taxon>Paraburkholderia</taxon>
    </lineage>
</organism>
<accession>A0A1I9YN42</accession>
<dbReference type="InterPro" id="IPR002763">
    <property type="entry name" value="DUF72"/>
</dbReference>
<dbReference type="STRING" id="754502.BJG93_19860"/>
<dbReference type="PANTHER" id="PTHR30348">
    <property type="entry name" value="UNCHARACTERIZED PROTEIN YECE"/>
    <property type="match status" value="1"/>
</dbReference>
<keyword evidence="2" id="KW-1185">Reference proteome</keyword>
<dbReference type="OrthoDB" id="9780310at2"/>
<reference evidence="1" key="1">
    <citation type="submission" date="2016-09" db="EMBL/GenBank/DDBJ databases">
        <title>The Complete Genome of Burkholderia sprentiae wsm5005.</title>
        <authorList>
            <person name="De Meyer S."/>
            <person name="Wang P."/>
            <person name="Terpolilli J."/>
        </authorList>
    </citation>
    <scope>NUCLEOTIDE SEQUENCE [LARGE SCALE GENOMIC DNA]</scope>
    <source>
        <strain evidence="1">WSM5005</strain>
    </source>
</reference>
<dbReference type="EMBL" id="CP017562">
    <property type="protein sequence ID" value="APA87725.1"/>
    <property type="molecule type" value="Genomic_DNA"/>
</dbReference>
<sequence>MIDAPHRENPPTASPIHIGCAGWALSAKVAARFPAQGSHLERYAQVFPTVEINSSFYRSHQPKTYARWAASVPDAFRFSVKVPRRISHELRLRDADAAVSEFVQELAPLGEKLGCLLLQLPPSLALDEVATGDFFSLLRGRTAAHVVCEPRHASWFTEEGARTLKNAGIACVRAHPSPVAGVEPMGDPGTLYIRLHGSPEIYYSAYDETFIEAVAARIIDARNSATEVWCIFDNTARGEAVPNALTLMEKLEKAAC</sequence>
<dbReference type="SUPFAM" id="SSF117396">
    <property type="entry name" value="TM1631-like"/>
    <property type="match status" value="1"/>
</dbReference>
<dbReference type="Gene3D" id="3.20.20.410">
    <property type="entry name" value="Protein of unknown function UPF0759"/>
    <property type="match status" value="1"/>
</dbReference>
<protein>
    <submittedName>
        <fullName evidence="1">DUF72 domain-containing protein</fullName>
    </submittedName>
</protein>
<evidence type="ECO:0000313" key="1">
    <source>
        <dbReference type="EMBL" id="APA87725.1"/>
    </source>
</evidence>
<gene>
    <name evidence="1" type="ORF">BJG93_19860</name>
</gene>
<dbReference type="RefSeq" id="WP_027195153.1">
    <property type="nucleotide sequence ID" value="NZ_CP017562.2"/>
</dbReference>
<dbReference type="Pfam" id="PF01904">
    <property type="entry name" value="DUF72"/>
    <property type="match status" value="1"/>
</dbReference>
<dbReference type="AlphaFoldDB" id="A0A1I9YN42"/>
<dbReference type="Proteomes" id="UP000179860">
    <property type="component" value="Chromosome 2"/>
</dbReference>
<dbReference type="InterPro" id="IPR036520">
    <property type="entry name" value="UPF0759_sf"/>
</dbReference>
<dbReference type="PANTHER" id="PTHR30348:SF14">
    <property type="entry name" value="BLR8050 PROTEIN"/>
    <property type="match status" value="1"/>
</dbReference>
<name>A0A1I9YN42_9BURK</name>
<dbReference type="KEGG" id="pspw:BJG93_19860"/>
<proteinExistence type="predicted"/>
<evidence type="ECO:0000313" key="2">
    <source>
        <dbReference type="Proteomes" id="UP000179860"/>
    </source>
</evidence>
<reference evidence="1" key="2">
    <citation type="submission" date="2021-06" db="EMBL/GenBank/DDBJ databases">
        <authorList>
            <person name="Rogers T.H."/>
            <person name="Ramsay J.P."/>
            <person name="Wang P."/>
            <person name="Terpolilli J."/>
        </authorList>
    </citation>
    <scope>NUCLEOTIDE SEQUENCE [LARGE SCALE GENOMIC DNA]</scope>
    <source>
        <strain evidence="1">WSM5005</strain>
    </source>
</reference>